<keyword evidence="5" id="KW-0808">Transferase</keyword>
<organism evidence="9 10">
    <name type="scientific">Herrania umbratica</name>
    <dbReference type="NCBI Taxonomy" id="108875"/>
    <lineage>
        <taxon>Eukaryota</taxon>
        <taxon>Viridiplantae</taxon>
        <taxon>Streptophyta</taxon>
        <taxon>Embryophyta</taxon>
        <taxon>Tracheophyta</taxon>
        <taxon>Spermatophyta</taxon>
        <taxon>Magnoliopsida</taxon>
        <taxon>eudicotyledons</taxon>
        <taxon>Gunneridae</taxon>
        <taxon>Pentapetalae</taxon>
        <taxon>rosids</taxon>
        <taxon>malvids</taxon>
        <taxon>Malvales</taxon>
        <taxon>Malvaceae</taxon>
        <taxon>Byttnerioideae</taxon>
        <taxon>Herrania</taxon>
    </lineage>
</organism>
<dbReference type="GeneID" id="110416216"/>
<evidence type="ECO:0000256" key="6">
    <source>
        <dbReference type="ARBA" id="ARBA00022968"/>
    </source>
</evidence>
<evidence type="ECO:0000256" key="5">
    <source>
        <dbReference type="ARBA" id="ARBA00022679"/>
    </source>
</evidence>
<keyword evidence="6" id="KW-0812">Transmembrane</keyword>
<evidence type="ECO:0000256" key="1">
    <source>
        <dbReference type="ARBA" id="ARBA00004606"/>
    </source>
</evidence>
<dbReference type="AlphaFoldDB" id="A0A6J1AAS1"/>
<evidence type="ECO:0000313" key="10">
    <source>
        <dbReference type="RefSeq" id="XP_021283794.1"/>
    </source>
</evidence>
<dbReference type="InterPro" id="IPR050748">
    <property type="entry name" value="Glycosyltrans_8_dom-fam"/>
</dbReference>
<evidence type="ECO:0000256" key="4">
    <source>
        <dbReference type="ARBA" id="ARBA00022676"/>
    </source>
</evidence>
<evidence type="ECO:0000256" key="3">
    <source>
        <dbReference type="ARBA" id="ARBA00006351"/>
    </source>
</evidence>
<dbReference type="EC" id="2.4.1.-" evidence="7"/>
<evidence type="ECO:0000313" key="9">
    <source>
        <dbReference type="Proteomes" id="UP000504621"/>
    </source>
</evidence>
<feature type="chain" id="PRO_5026856205" description="Hexosyltransferase" evidence="8">
    <location>
        <begin position="25"/>
        <end position="352"/>
    </location>
</feature>
<dbReference type="Proteomes" id="UP000504621">
    <property type="component" value="Unplaced"/>
</dbReference>
<reference evidence="10" key="1">
    <citation type="submission" date="2025-08" db="UniProtKB">
        <authorList>
            <consortium name="RefSeq"/>
        </authorList>
    </citation>
    <scope>IDENTIFICATION</scope>
    <source>
        <tissue evidence="10">Leaf</tissue>
    </source>
</reference>
<dbReference type="InterPro" id="IPR002495">
    <property type="entry name" value="Glyco_trans_8"/>
</dbReference>
<comment type="similarity">
    <text evidence="3 7">Belongs to the glycosyltransferase 8 family.</text>
</comment>
<evidence type="ECO:0000256" key="2">
    <source>
        <dbReference type="ARBA" id="ARBA00004877"/>
    </source>
</evidence>
<dbReference type="InterPro" id="IPR029044">
    <property type="entry name" value="Nucleotide-diphossugar_trans"/>
</dbReference>
<dbReference type="PANTHER" id="PTHR13778:SF16">
    <property type="entry name" value="GALACTURONOSYLTRANSFERASE-LIKE 1-RELATED"/>
    <property type="match status" value="1"/>
</dbReference>
<evidence type="ECO:0000256" key="8">
    <source>
        <dbReference type="SAM" id="SignalP"/>
    </source>
</evidence>
<protein>
    <recommendedName>
        <fullName evidence="7">Hexosyltransferase</fullName>
        <ecNumber evidence="7">2.4.1.-</ecNumber>
    </recommendedName>
</protein>
<dbReference type="RefSeq" id="XP_021283794.1">
    <property type="nucleotide sequence ID" value="XM_021428119.1"/>
</dbReference>
<dbReference type="Gene3D" id="3.90.550.10">
    <property type="entry name" value="Spore Coat Polysaccharide Biosynthesis Protein SpsA, Chain A"/>
    <property type="match status" value="1"/>
</dbReference>
<proteinExistence type="inferred from homology"/>
<name>A0A6J1AAS1_9ROSI</name>
<dbReference type="GO" id="GO:0016020">
    <property type="term" value="C:membrane"/>
    <property type="evidence" value="ECO:0007669"/>
    <property type="project" value="UniProtKB-SubCell"/>
</dbReference>
<keyword evidence="8" id="KW-0732">Signal</keyword>
<dbReference type="GO" id="GO:0016757">
    <property type="term" value="F:glycosyltransferase activity"/>
    <property type="evidence" value="ECO:0007669"/>
    <property type="project" value="UniProtKB-KW"/>
</dbReference>
<dbReference type="GO" id="GO:0005794">
    <property type="term" value="C:Golgi apparatus"/>
    <property type="evidence" value="ECO:0007669"/>
    <property type="project" value="TreeGrafter"/>
</dbReference>
<comment type="subcellular location">
    <subcellularLocation>
        <location evidence="1">Membrane</location>
        <topology evidence="1">Single-pass type II membrane protein</topology>
    </subcellularLocation>
</comment>
<gene>
    <name evidence="10" type="primary">LOC110416216</name>
</gene>
<dbReference type="Pfam" id="PF01501">
    <property type="entry name" value="Glyco_transf_8"/>
    <property type="match status" value="1"/>
</dbReference>
<dbReference type="SUPFAM" id="SSF53448">
    <property type="entry name" value="Nucleotide-diphospho-sugar transferases"/>
    <property type="match status" value="1"/>
</dbReference>
<dbReference type="PANTHER" id="PTHR13778">
    <property type="entry name" value="GLYCOSYLTRANSFERASE 8 DOMAIN-CONTAINING PROTEIN"/>
    <property type="match status" value="1"/>
</dbReference>
<accession>A0A6J1AAS1</accession>
<keyword evidence="4" id="KW-0328">Glycosyltransferase</keyword>
<feature type="signal peptide" evidence="8">
    <location>
        <begin position="1"/>
        <end position="24"/>
    </location>
</feature>
<sequence length="352" mass="39274">MPRSPAIFHFLLLSLFAVFAFANATAVSTMIQQFKEAPQFYNSLDCPVIVDEDEEGEGSILCSDQAVHVAMTLDTAYIRGSMAAILSVLQHSSCPQNIAFHFVASATANASLLRSTISSSFPYLNFQVYPFDDSSVSRLISTSIRSALDCPLNYARSYLANLLPCCVRRVVYLDSDLVLVDDIAKLAATPLGDTSVLAAPEYCNANFTSYFTLTFWSNPSLSLTFANRKACYFNTGVMVIDLARWREGDYTTKIEEWMELQKRMRIYELGSLPPFLLVFAGNIVPVDHRWNQHGLGGDNFRGKKNGKCLLILLEEHIVYYHLSGNCLSAEKVTESSRKWGGAVKFLKLKIRC</sequence>
<evidence type="ECO:0000256" key="7">
    <source>
        <dbReference type="RuleBase" id="RU362027"/>
    </source>
</evidence>
<keyword evidence="6" id="KW-0735">Signal-anchor</keyword>
<comment type="pathway">
    <text evidence="2">Glycan metabolism; pectin biosynthesis.</text>
</comment>
<keyword evidence="9" id="KW-1185">Reference proteome</keyword>